<dbReference type="VEuPathDB" id="VectorBase:LDEU005528"/>
<evidence type="ECO:0000256" key="2">
    <source>
        <dbReference type="SAM" id="MobiDB-lite"/>
    </source>
</evidence>
<gene>
    <name evidence="3" type="ORF">B4U80_03864</name>
</gene>
<dbReference type="OrthoDB" id="2573163at2759"/>
<comment type="caution">
    <text evidence="3">The sequence shown here is derived from an EMBL/GenBank/DDBJ whole genome shotgun (WGS) entry which is preliminary data.</text>
</comment>
<dbReference type="PANTHER" id="PTHR12400:SF21">
    <property type="entry name" value="KINASE"/>
    <property type="match status" value="1"/>
</dbReference>
<dbReference type="PANTHER" id="PTHR12400">
    <property type="entry name" value="INOSITOL POLYPHOSPHATE KINASE"/>
    <property type="match status" value="1"/>
</dbReference>
<dbReference type="GO" id="GO:0005634">
    <property type="term" value="C:nucleus"/>
    <property type="evidence" value="ECO:0007669"/>
    <property type="project" value="TreeGrafter"/>
</dbReference>
<feature type="region of interest" description="Disordered" evidence="2">
    <location>
        <begin position="81"/>
        <end position="110"/>
    </location>
</feature>
<dbReference type="GO" id="GO:0046854">
    <property type="term" value="P:phosphatidylinositol phosphate biosynthetic process"/>
    <property type="evidence" value="ECO:0007669"/>
    <property type="project" value="TreeGrafter"/>
</dbReference>
<dbReference type="EC" id="2.7.-.-" evidence="1"/>
<dbReference type="GO" id="GO:0000828">
    <property type="term" value="F:inositol hexakisphosphate kinase activity"/>
    <property type="evidence" value="ECO:0007669"/>
    <property type="project" value="TreeGrafter"/>
</dbReference>
<keyword evidence="4" id="KW-1185">Reference proteome</keyword>
<dbReference type="GO" id="GO:0032958">
    <property type="term" value="P:inositol phosphate biosynthetic process"/>
    <property type="evidence" value="ECO:0007669"/>
    <property type="project" value="InterPro"/>
</dbReference>
<keyword evidence="1" id="KW-0808">Transferase</keyword>
<proteinExistence type="inferred from homology"/>
<accession>A0A443SG61</accession>
<comment type="similarity">
    <text evidence="1">Belongs to the inositol phosphokinase (IPK) family.</text>
</comment>
<dbReference type="GO" id="GO:0005737">
    <property type="term" value="C:cytoplasm"/>
    <property type="evidence" value="ECO:0007669"/>
    <property type="project" value="TreeGrafter"/>
</dbReference>
<evidence type="ECO:0000313" key="4">
    <source>
        <dbReference type="Proteomes" id="UP000288716"/>
    </source>
</evidence>
<evidence type="ECO:0000256" key="1">
    <source>
        <dbReference type="RuleBase" id="RU363090"/>
    </source>
</evidence>
<dbReference type="SUPFAM" id="SSF56104">
    <property type="entry name" value="SAICAR synthase-like"/>
    <property type="match status" value="1"/>
</dbReference>
<protein>
    <recommendedName>
        <fullName evidence="1">Kinase</fullName>
        <ecNumber evidence="1">2.7.-.-</ecNumber>
    </recommendedName>
</protein>
<organism evidence="3 4">
    <name type="scientific">Leptotrombidium deliense</name>
    <dbReference type="NCBI Taxonomy" id="299467"/>
    <lineage>
        <taxon>Eukaryota</taxon>
        <taxon>Metazoa</taxon>
        <taxon>Ecdysozoa</taxon>
        <taxon>Arthropoda</taxon>
        <taxon>Chelicerata</taxon>
        <taxon>Arachnida</taxon>
        <taxon>Acari</taxon>
        <taxon>Acariformes</taxon>
        <taxon>Trombidiformes</taxon>
        <taxon>Prostigmata</taxon>
        <taxon>Anystina</taxon>
        <taxon>Parasitengona</taxon>
        <taxon>Trombiculoidea</taxon>
        <taxon>Trombiculidae</taxon>
        <taxon>Leptotrombidium</taxon>
    </lineage>
</organism>
<keyword evidence="1 3" id="KW-0418">Kinase</keyword>
<dbReference type="InterPro" id="IPR005522">
    <property type="entry name" value="IPK"/>
</dbReference>
<reference evidence="3 4" key="1">
    <citation type="journal article" date="2018" name="Gigascience">
        <title>Genomes of trombidid mites reveal novel predicted allergens and laterally-transferred genes associated with secondary metabolism.</title>
        <authorList>
            <person name="Dong X."/>
            <person name="Chaisiri K."/>
            <person name="Xia D."/>
            <person name="Armstrong S.D."/>
            <person name="Fang Y."/>
            <person name="Donnelly M.J."/>
            <person name="Kadowaki T."/>
            <person name="McGarry J.W."/>
            <person name="Darby A.C."/>
            <person name="Makepeace B.L."/>
        </authorList>
    </citation>
    <scope>NUCLEOTIDE SEQUENCE [LARGE SCALE GENOMIC DNA]</scope>
    <source>
        <strain evidence="3">UoL-UT</strain>
    </source>
</reference>
<sequence>MEECLGKHESVYSTVLQPFDHQVGGHTQLMLLDEATICKPLIQRELLFYVNIPKELIDFVPSYKGAVQIREVDGFPILYHPLKGSKTAKNADDSRNKSSMKTSRSHHELK</sequence>
<dbReference type="STRING" id="299467.A0A443SG61"/>
<dbReference type="AlphaFoldDB" id="A0A443SG61"/>
<dbReference type="Proteomes" id="UP000288716">
    <property type="component" value="Unassembled WGS sequence"/>
</dbReference>
<name>A0A443SG61_9ACAR</name>
<dbReference type="EMBL" id="NCKV01002692">
    <property type="protein sequence ID" value="RWS26513.1"/>
    <property type="molecule type" value="Genomic_DNA"/>
</dbReference>
<evidence type="ECO:0000313" key="3">
    <source>
        <dbReference type="EMBL" id="RWS26513.1"/>
    </source>
</evidence>